<feature type="transmembrane region" description="Helical" evidence="6">
    <location>
        <begin position="146"/>
        <end position="169"/>
    </location>
</feature>
<evidence type="ECO:0000256" key="2">
    <source>
        <dbReference type="ARBA" id="ARBA00022448"/>
    </source>
</evidence>
<dbReference type="Pfam" id="PF00528">
    <property type="entry name" value="BPD_transp_1"/>
    <property type="match status" value="1"/>
</dbReference>
<feature type="domain" description="ABC transmembrane type-1" evidence="7">
    <location>
        <begin position="100"/>
        <end position="318"/>
    </location>
</feature>
<comment type="similarity">
    <text evidence="6">Belongs to the binding-protein-dependent transport system permease family.</text>
</comment>
<keyword evidence="5 6" id="KW-0472">Membrane</keyword>
<dbReference type="GO" id="GO:0005886">
    <property type="term" value="C:plasma membrane"/>
    <property type="evidence" value="ECO:0007669"/>
    <property type="project" value="UniProtKB-SubCell"/>
</dbReference>
<dbReference type="AlphaFoldDB" id="A0A3A1R3P4"/>
<evidence type="ECO:0000256" key="6">
    <source>
        <dbReference type="RuleBase" id="RU363032"/>
    </source>
</evidence>
<accession>A0A3A1R3P4</accession>
<gene>
    <name evidence="8" type="ORF">D3H55_09625</name>
</gene>
<evidence type="ECO:0000313" key="8">
    <source>
        <dbReference type="EMBL" id="RIW34312.1"/>
    </source>
</evidence>
<comment type="caution">
    <text evidence="8">The sequence shown here is derived from an EMBL/GenBank/DDBJ whole genome shotgun (WGS) entry which is preliminary data.</text>
</comment>
<keyword evidence="4 6" id="KW-1133">Transmembrane helix</keyword>
<proteinExistence type="inferred from homology"/>
<dbReference type="SUPFAM" id="SSF161098">
    <property type="entry name" value="MetI-like"/>
    <property type="match status" value="1"/>
</dbReference>
<dbReference type="Gene3D" id="1.10.3720.10">
    <property type="entry name" value="MetI-like"/>
    <property type="match status" value="1"/>
</dbReference>
<evidence type="ECO:0000256" key="1">
    <source>
        <dbReference type="ARBA" id="ARBA00004141"/>
    </source>
</evidence>
<dbReference type="PROSITE" id="PS50928">
    <property type="entry name" value="ABC_TM1"/>
    <property type="match status" value="1"/>
</dbReference>
<feature type="transmembrane region" description="Helical" evidence="6">
    <location>
        <begin position="44"/>
        <end position="67"/>
    </location>
</feature>
<sequence>MDTEREDTYEVVKVKNFNSKKKSPKGKGKDLKKSFMNQWQIQSMVWPGIILVFVFAYIPMYGILMAFQDYNIFKGIFDSEWVGMKHFVMFFESPEFFTVMRNTVVISLLKLLIGFPAPIILALMLNEVRNQLFKRSIQTVSYLPHFLSWVIVAGFVGSILSTDNGSLNILLKELNIIDEPINFLSIPEYFWTIIVATGVWKEIGFGSIVYLAAIAGVNPQLYEAAAIDGAGRLKQIFLITIPSIMPVILIFFILAIGNLLSAGFEDLLLLGSNPILRDVSDVIDTYVYRVGILNNRFSYATAVGLFKAIISVGLLVIANRFSRRMGTSLW</sequence>
<feature type="transmembrane region" description="Helical" evidence="6">
    <location>
        <begin position="104"/>
        <end position="125"/>
    </location>
</feature>
<dbReference type="PANTHER" id="PTHR43496:SF1">
    <property type="entry name" value="POLYGALACTURONAN_RHAMNOGALACTURONAN TRANSPORT SYSTEM PERMEASE PROTEIN YTEP"/>
    <property type="match status" value="1"/>
</dbReference>
<evidence type="ECO:0000313" key="9">
    <source>
        <dbReference type="Proteomes" id="UP000265801"/>
    </source>
</evidence>
<dbReference type="EMBL" id="QXIR01000011">
    <property type="protein sequence ID" value="RIW34312.1"/>
    <property type="molecule type" value="Genomic_DNA"/>
</dbReference>
<dbReference type="OrthoDB" id="9785836at2"/>
<comment type="subcellular location">
    <subcellularLocation>
        <location evidence="6">Cell membrane</location>
        <topology evidence="6">Multi-pass membrane protein</topology>
    </subcellularLocation>
    <subcellularLocation>
        <location evidence="1">Membrane</location>
        <topology evidence="1">Multi-pass membrane protein</topology>
    </subcellularLocation>
</comment>
<dbReference type="CDD" id="cd06261">
    <property type="entry name" value="TM_PBP2"/>
    <property type="match status" value="1"/>
</dbReference>
<dbReference type="PANTHER" id="PTHR43496">
    <property type="entry name" value="PROTEIN LPLB"/>
    <property type="match status" value="1"/>
</dbReference>
<protein>
    <submittedName>
        <fullName evidence="8">Sugar ABC transporter permease</fullName>
    </submittedName>
</protein>
<evidence type="ECO:0000256" key="3">
    <source>
        <dbReference type="ARBA" id="ARBA00022692"/>
    </source>
</evidence>
<evidence type="ECO:0000256" key="4">
    <source>
        <dbReference type="ARBA" id="ARBA00022989"/>
    </source>
</evidence>
<keyword evidence="9" id="KW-1185">Reference proteome</keyword>
<organism evidence="8 9">
    <name type="scientific">Bacillus salacetis</name>
    <dbReference type="NCBI Taxonomy" id="2315464"/>
    <lineage>
        <taxon>Bacteria</taxon>
        <taxon>Bacillati</taxon>
        <taxon>Bacillota</taxon>
        <taxon>Bacilli</taxon>
        <taxon>Bacillales</taxon>
        <taxon>Bacillaceae</taxon>
        <taxon>Bacillus</taxon>
    </lineage>
</organism>
<evidence type="ECO:0000259" key="7">
    <source>
        <dbReference type="PROSITE" id="PS50928"/>
    </source>
</evidence>
<dbReference type="InterPro" id="IPR035906">
    <property type="entry name" value="MetI-like_sf"/>
</dbReference>
<dbReference type="Proteomes" id="UP000265801">
    <property type="component" value="Unassembled WGS sequence"/>
</dbReference>
<evidence type="ECO:0000256" key="5">
    <source>
        <dbReference type="ARBA" id="ARBA00023136"/>
    </source>
</evidence>
<keyword evidence="3 6" id="KW-0812">Transmembrane</keyword>
<dbReference type="InterPro" id="IPR000515">
    <property type="entry name" value="MetI-like"/>
</dbReference>
<dbReference type="GO" id="GO:0055085">
    <property type="term" value="P:transmembrane transport"/>
    <property type="evidence" value="ECO:0007669"/>
    <property type="project" value="InterPro"/>
</dbReference>
<feature type="transmembrane region" description="Helical" evidence="6">
    <location>
        <begin position="189"/>
        <end position="215"/>
    </location>
</feature>
<reference evidence="8 9" key="1">
    <citation type="submission" date="2018-09" db="EMBL/GenBank/DDBJ databases">
        <title>Bacillus saliacetes sp. nov., isolated from Thai shrimp paste (Ka-pi).</title>
        <authorList>
            <person name="Daroonpunt R."/>
            <person name="Tanasupawat S."/>
            <person name="Yiamsombut S."/>
        </authorList>
    </citation>
    <scope>NUCLEOTIDE SEQUENCE [LARGE SCALE GENOMIC DNA]</scope>
    <source>
        <strain evidence="8 9">SKP7-4</strain>
    </source>
</reference>
<keyword evidence="2 6" id="KW-0813">Transport</keyword>
<name>A0A3A1R3P4_9BACI</name>
<feature type="transmembrane region" description="Helical" evidence="6">
    <location>
        <begin position="236"/>
        <end position="260"/>
    </location>
</feature>
<feature type="transmembrane region" description="Helical" evidence="6">
    <location>
        <begin position="297"/>
        <end position="318"/>
    </location>
</feature>